<dbReference type="PROSITE" id="PS51460">
    <property type="entry name" value="GAR"/>
    <property type="match status" value="1"/>
</dbReference>
<evidence type="ECO:0000313" key="9">
    <source>
        <dbReference type="Proteomes" id="UP000717996"/>
    </source>
</evidence>
<keyword evidence="4" id="KW-0175">Coiled coil</keyword>
<dbReference type="EMBL" id="JAANIT010000118">
    <property type="protein sequence ID" value="KAG1551896.1"/>
    <property type="molecule type" value="Genomic_DNA"/>
</dbReference>
<dbReference type="SMART" id="SM00033">
    <property type="entry name" value="CH"/>
    <property type="match status" value="2"/>
</dbReference>
<feature type="coiled-coil region" evidence="4">
    <location>
        <begin position="584"/>
        <end position="659"/>
    </location>
</feature>
<gene>
    <name evidence="8" type="ORF">G6F51_001549</name>
</gene>
<feature type="region of interest" description="Disordered" evidence="5">
    <location>
        <begin position="1077"/>
        <end position="1097"/>
    </location>
</feature>
<accession>A0A9P6YLU8</accession>
<feature type="coiled-coil region" evidence="4">
    <location>
        <begin position="1271"/>
        <end position="1298"/>
    </location>
</feature>
<dbReference type="PANTHER" id="PTHR11915">
    <property type="entry name" value="SPECTRIN/FILAMIN RELATED CYTOSKELETAL PROTEIN"/>
    <property type="match status" value="1"/>
</dbReference>
<feature type="region of interest" description="Disordered" evidence="5">
    <location>
        <begin position="3118"/>
        <end position="3186"/>
    </location>
</feature>
<evidence type="ECO:0000313" key="8">
    <source>
        <dbReference type="EMBL" id="KAG1551896.1"/>
    </source>
</evidence>
<dbReference type="Pfam" id="PF02187">
    <property type="entry name" value="GAS2"/>
    <property type="match status" value="1"/>
</dbReference>
<dbReference type="SUPFAM" id="SSF143575">
    <property type="entry name" value="GAS2 domain-like"/>
    <property type="match status" value="1"/>
</dbReference>
<keyword evidence="2" id="KW-0963">Cytoplasm</keyword>
<feature type="coiled-coil region" evidence="4">
    <location>
        <begin position="2772"/>
        <end position="2799"/>
    </location>
</feature>
<dbReference type="InterPro" id="IPR036534">
    <property type="entry name" value="GAR_dom_sf"/>
</dbReference>
<dbReference type="Pfam" id="PF00307">
    <property type="entry name" value="CH"/>
    <property type="match status" value="2"/>
</dbReference>
<feature type="domain" description="GAR" evidence="7">
    <location>
        <begin position="3047"/>
        <end position="3121"/>
    </location>
</feature>
<comment type="subcellular location">
    <subcellularLocation>
        <location evidence="1">Cytoplasm</location>
        <location evidence="1">Cytoskeleton</location>
    </subcellularLocation>
</comment>
<evidence type="ECO:0000259" key="7">
    <source>
        <dbReference type="PROSITE" id="PS51460"/>
    </source>
</evidence>
<dbReference type="Gene3D" id="1.10.418.10">
    <property type="entry name" value="Calponin-like domain"/>
    <property type="match status" value="2"/>
</dbReference>
<feature type="compositionally biased region" description="Basic and acidic residues" evidence="5">
    <location>
        <begin position="1086"/>
        <end position="1097"/>
    </location>
</feature>
<dbReference type="InterPro" id="IPR001715">
    <property type="entry name" value="CH_dom"/>
</dbReference>
<feature type="compositionally biased region" description="Low complexity" evidence="5">
    <location>
        <begin position="3142"/>
        <end position="3151"/>
    </location>
</feature>
<feature type="coiled-coil region" evidence="4">
    <location>
        <begin position="2408"/>
        <end position="2473"/>
    </location>
</feature>
<feature type="region of interest" description="Disordered" evidence="5">
    <location>
        <begin position="2980"/>
        <end position="3048"/>
    </location>
</feature>
<dbReference type="Proteomes" id="UP000717996">
    <property type="component" value="Unassembled WGS sequence"/>
</dbReference>
<protein>
    <submittedName>
        <fullName evidence="8">Uncharacterized protein</fullName>
    </submittedName>
</protein>
<keyword evidence="3" id="KW-0206">Cytoskeleton</keyword>
<feature type="region of interest" description="Disordered" evidence="5">
    <location>
        <begin position="1"/>
        <end position="52"/>
    </location>
</feature>
<proteinExistence type="predicted"/>
<feature type="compositionally biased region" description="Polar residues" evidence="5">
    <location>
        <begin position="3008"/>
        <end position="3035"/>
    </location>
</feature>
<dbReference type="OrthoDB" id="10017054at2759"/>
<feature type="coiled-coil region" evidence="4">
    <location>
        <begin position="1701"/>
        <end position="1757"/>
    </location>
</feature>
<evidence type="ECO:0000256" key="4">
    <source>
        <dbReference type="SAM" id="Coils"/>
    </source>
</evidence>
<dbReference type="SUPFAM" id="SSF47576">
    <property type="entry name" value="Calponin-homology domain, CH-domain"/>
    <property type="match status" value="1"/>
</dbReference>
<sequence>MSAASSNATSPSTSSKPSTVNLGTGMVRSSSNLSIFRENNRKPVTRPRGNTLGGLDFGEDHVRNIGSDYQEIQIRTLTKWINAQLQQVDDHIDNIKTDLKDGKRLLKLLSVVSKDPAPKPERMNMRIHQLSNVAQALGFLERQFGSENMPDIGNEAIVNGDLKKTLALIFFIMIKYQIQLILNEHGEDFIQSLSEVSQIENGKAMQSTDFMDTNPNAKPTTGSLTASRKFGSHNSIADKLHNATTSTSMDAKIALLCWVRIQLEDYITVSIIPPIQDFSRSWRNGVAFCLLIHRHNPAYIPDLFSAHLNANLAERSTWIHLLKLAFSLATDKMGIQAYLEPEDLVDVEFPHEPSVMMYVSEYYKLMSKHQREEPITDKKERAVKRKAAIIMASGGVLDPVEEGIVQEPEPIQVPPLEAPVPVPMLSARRKKKMKHRQSSLAEEDKARIKADLNSKLMMQLTGHLPRGVHPTLDELLTIHDTVLSFIRSNTLTIDAIPEEFQSSASVSEYLEALEIIEEQTMMEESHLETARLAKETLTTPPEKADDTLIHLTDLQRTQVVKLYDMLLSEWNQFLEVLKTTRDDLVQVENTLIDTEELIAKYREHIAEVNKILEDYRLKLEEVSPRKDKNTPTEETQETVDTYQSKLDELSEQFDQFENTIWSEFHKTTQGLPKSVMLLAQSQYTETVERRNALMTRLEKERQSCKDFKKGLLIKTKIQSIESELEVIQSMMEDSGEEKETTNDTILTLENKVAEVKTSIYSLKEEYSDLFSRDDRLILLLNEIQTKYKIVNNWVDQVRVWFVEAERIRSWIEEYIETIHQKNADDSSKVDPLSSDVLIEVEKIDVITMIDEHKKLEKVINRFNEDDMARLRTHVKTLTMNDDDDDEDIHNLSPADATTIEITLNTLNTLNRLMSLLQTRSKFVNLLETRLRWEELIGKTTEWCREKGAEISTFVQKEARWLGPQEDEEEVSALQIKQKNEDIIHTLVSYENAIADFDKGDFSLVLDIYQEMEDIEQGALPSHLEERQEDLEKQLELTMNKCSLARKVVEQHLVVNDTVSQFKKLKSEGEKIKMLMTHNSSPVSSSRTERDSPENNFDNRIRQFKDTSSYWVTTLLKHIPYPEIVVDVSELKEMVEQSNQLIQAKMNDYSMYLAEITEDLEGLLLSHRETLSLQQRASLAYDDLLRITTWLEERLRSLLKFDSSMLEQEDVIVIEDDVLDRIEKEHDGIVPKLKQLEDRDIAITLDIVQRIEIEIEETNSTSIDRVALINGIEHLEEMRDKLKVVLQQRTRELDVLKKRIDWETQCEEATRSMCELAYKLWDFHNKFAQYDIEGVKKRTSSSSVDSMPSRIDSEGELEQLQTEVNTIDSKFTIVVDDSLFKELQESYKRLITCMAEAEEEDRYLVVVPNSITERQSEVNQCYQDLKELSTYVISVMQQNQVISDYVKSCAAAMADGETVQEDLQTFLRESHSSSGDCTPDIDISRTELLERIKNVKDQICSLYEQSQAIRCLHCGDWFMCCETQTVLESNEYNMQIKEFVDKKAQSLQNLQKSIDEILGTYQSVDVIKEKLEEYQETALVLQEWIDKATEELNKRRIDITSVNLAHAATKDALPARKVDNDQALKDLDEFEASKLSEFQKKIDSLLTDASNSPSSVAVQVIDSCRTLTENLTRGVATLHQGITSEVLILDAADYRLKWEEGLEDGQRLIEDLNTKIQQYISKKNKCVAQQDSLSEDSIQSLYNDLETIETHCKKIKEEIMEPIQNQYEAVKSSFLKLPLVKSIPGHLQERMELFQRTFRKSEEAIVHRQKELEYIKQRGKLEADIQEAMLSLELQRKAISSFIEERARWSHSDSGSQDSEEFDVEEQWRKEKASFDCYRKATLADIKNFYNELQAASNSSKPGFMSELHAKKIEALNQAESYVAAEICYARDVVAQRKQLTVFLEKVSQLEQVSEVIREEVLLKITLDTPESEPAAHLEEFKVQVAKVSEFAKLNILTPKRSNEDDIPMPIKVKDKTMNSVVQDVISTKLGRLDELVENLYSQLKSQEVFTRLQYVLRTFKKQIAACEKWIEARRKILEKSVHILDDEDLALDINHLRDAVSEADSIQTAMKAYDNNFTLLCKYREKYIATFEEQELLSDEEREERLAEYDEVSERFDNINHMWQDLLLETSEVSNALSNALLPAELNGRIALLMESFEALSNEIKTVDQSSVTDEQISQWQKRIDHLEAKEYDRLHSEIADYRHTISADMMESLKTKLDTAGDIVLEIRATLTSLYDIINAIRLQNTHAENATLFQKASIRAFDLLDSAQNNFGSVLEKRVDTERTQHLKNLIAIQKKVKETISECLGFYDDSCSYYTGLRVQDLLTEQSKVLQKEVEDSWQKIQEGSSALSALITRTSKWIEACDGLDKLTRVLNNIKNEVERFIINNVTSSKSSNKIQRFEKQLLQAAVNQDELEQNVKNTEDLLQDEANNILFFNQSQELRDMSLSIQLMLDQRRLERERIALFDTFNNEIAKVSKVCEDQITYIRQQSSTNPENHLKKSDAIKSVVNAYTAALSHIEDNYHECKSKYDGIISDQATKLIKTYQQPASDVEAAKRNLDKLLKELQALLQTENDYITSLKLLKKLISLDKEITRSVAELKSGASRSFGNNKIAVLKTTLSSNGRSKEIPELRNFMQRYDSTEGSVKIFYKRCDELKKTLNRRASTARINAIIKAVDRRKEDMGKKWNEIKSSADETRTRLSLLHKHQAINSKLTDSLRYVEDLKERVEALQLSGKSVSVEEQELEELQEEINGTLKKSVIDIDILLKAIYQSQLRSSVSESPLKAQRDRLVNAIEELRALVKERQEQAHTEGSITEFFGITNQIDTEILRLSKAIEQTSIQHASVNESKFNKSDLQALLKTLVTKYKTSEPTVTELLAQAKSEAQKQFLDDNDRVANAIKKTMKDWANIQASVASREKELQTCIKELDHEFFTKLAMARTSPREKKPRRDSSAAAQSLAVRPAGSFRSSTVSTELKMTVPSNSNSRRTKSPSISAGRRPSTYVADPKSELDVQLGRIINESPYKMKVKRVAGEVGKYWFGDEHPRLVYCRILPSKMVMVRVGGGWVELGKYMKDHGHSDSPAGKSGNGQKQSTPKNETEASSNDVSSEVSSRDSEASSTISSKSSSPLNGYLEGGKYIQTSENNNQTSLQMLKAENNIVKITPPPKDTKKDI</sequence>
<organism evidence="8 9">
    <name type="scientific">Rhizopus oryzae</name>
    <name type="common">Mucormycosis agent</name>
    <name type="synonym">Rhizopus arrhizus var. delemar</name>
    <dbReference type="NCBI Taxonomy" id="64495"/>
    <lineage>
        <taxon>Eukaryota</taxon>
        <taxon>Fungi</taxon>
        <taxon>Fungi incertae sedis</taxon>
        <taxon>Mucoromycota</taxon>
        <taxon>Mucoromycotina</taxon>
        <taxon>Mucoromycetes</taxon>
        <taxon>Mucorales</taxon>
        <taxon>Mucorineae</taxon>
        <taxon>Rhizopodaceae</taxon>
        <taxon>Rhizopus</taxon>
    </lineage>
</organism>
<dbReference type="Gene3D" id="1.20.58.60">
    <property type="match status" value="1"/>
</dbReference>
<evidence type="ECO:0000256" key="3">
    <source>
        <dbReference type="ARBA" id="ARBA00023212"/>
    </source>
</evidence>
<name>A0A9P6YLU8_RHIOR</name>
<feature type="compositionally biased region" description="Low complexity" evidence="5">
    <location>
        <begin position="1"/>
        <end position="19"/>
    </location>
</feature>
<dbReference type="GO" id="GO:0008017">
    <property type="term" value="F:microtubule binding"/>
    <property type="evidence" value="ECO:0007669"/>
    <property type="project" value="InterPro"/>
</dbReference>
<dbReference type="SMART" id="SM00243">
    <property type="entry name" value="GAS2"/>
    <property type="match status" value="1"/>
</dbReference>
<evidence type="ECO:0000256" key="5">
    <source>
        <dbReference type="SAM" id="MobiDB-lite"/>
    </source>
</evidence>
<dbReference type="InterPro" id="IPR036872">
    <property type="entry name" value="CH_dom_sf"/>
</dbReference>
<feature type="domain" description="Calponin-homology (CH)" evidence="6">
    <location>
        <begin position="71"/>
        <end position="177"/>
    </location>
</feature>
<reference evidence="8" key="1">
    <citation type="journal article" date="2020" name="Microb. Genom.">
        <title>Genetic diversity of clinical and environmental Mucorales isolates obtained from an investigation of mucormycosis cases among solid organ transplant recipients.</title>
        <authorList>
            <person name="Nguyen M.H."/>
            <person name="Kaul D."/>
            <person name="Muto C."/>
            <person name="Cheng S.J."/>
            <person name="Richter R.A."/>
            <person name="Bruno V.M."/>
            <person name="Liu G."/>
            <person name="Beyhan S."/>
            <person name="Sundermann A.J."/>
            <person name="Mounaud S."/>
            <person name="Pasculle A.W."/>
            <person name="Nierman W.C."/>
            <person name="Driscoll E."/>
            <person name="Cumbie R."/>
            <person name="Clancy C.J."/>
            <person name="Dupont C.L."/>
        </authorList>
    </citation>
    <scope>NUCLEOTIDE SEQUENCE</scope>
    <source>
        <strain evidence="8">GL16</strain>
    </source>
</reference>
<comment type="caution">
    <text evidence="8">The sequence shown here is derived from an EMBL/GenBank/DDBJ whole genome shotgun (WGS) entry which is preliminary data.</text>
</comment>
<feature type="compositionally biased region" description="Low complexity" evidence="5">
    <location>
        <begin position="3158"/>
        <end position="3168"/>
    </location>
</feature>
<feature type="domain" description="Calponin-homology (CH)" evidence="6">
    <location>
        <begin position="249"/>
        <end position="367"/>
    </location>
</feature>
<dbReference type="GO" id="GO:0005856">
    <property type="term" value="C:cytoskeleton"/>
    <property type="evidence" value="ECO:0007669"/>
    <property type="project" value="UniProtKB-SubCell"/>
</dbReference>
<evidence type="ECO:0000256" key="2">
    <source>
        <dbReference type="ARBA" id="ARBA00022490"/>
    </source>
</evidence>
<dbReference type="Gene3D" id="3.30.920.20">
    <property type="entry name" value="Gas2-like domain"/>
    <property type="match status" value="1"/>
</dbReference>
<evidence type="ECO:0000256" key="1">
    <source>
        <dbReference type="ARBA" id="ARBA00004245"/>
    </source>
</evidence>
<dbReference type="PROSITE" id="PS50021">
    <property type="entry name" value="CH"/>
    <property type="match status" value="2"/>
</dbReference>
<feature type="compositionally biased region" description="Basic and acidic residues" evidence="5">
    <location>
        <begin position="2983"/>
        <end position="2993"/>
    </location>
</feature>
<dbReference type="InterPro" id="IPR003108">
    <property type="entry name" value="GAR_dom"/>
</dbReference>
<evidence type="ECO:0000259" key="6">
    <source>
        <dbReference type="PROSITE" id="PS50021"/>
    </source>
</evidence>